<evidence type="ECO:0000313" key="5">
    <source>
        <dbReference type="EMBL" id="KKU41817.1"/>
    </source>
</evidence>
<feature type="domain" description="Response regulatory" evidence="4">
    <location>
        <begin position="4"/>
        <end position="120"/>
    </location>
</feature>
<keyword evidence="2" id="KW-0902">Two-component regulatory system</keyword>
<accession>A0A0G1QAJ5</accession>
<organism evidence="5 6">
    <name type="scientific">Candidatus Uhrbacteria bacterium GW2011_GWE2_46_68</name>
    <dbReference type="NCBI Taxonomy" id="1618994"/>
    <lineage>
        <taxon>Bacteria</taxon>
        <taxon>Candidatus Uhriibacteriota</taxon>
    </lineage>
</organism>
<keyword evidence="1 3" id="KW-0597">Phosphoprotein</keyword>
<gene>
    <name evidence="5" type="ORF">UX57_C0001G0041</name>
</gene>
<dbReference type="PROSITE" id="PS50110">
    <property type="entry name" value="RESPONSE_REGULATORY"/>
    <property type="match status" value="1"/>
</dbReference>
<dbReference type="InterPro" id="IPR050595">
    <property type="entry name" value="Bact_response_regulator"/>
</dbReference>
<name>A0A0G1QAJ5_9BACT</name>
<dbReference type="GO" id="GO:0016301">
    <property type="term" value="F:kinase activity"/>
    <property type="evidence" value="ECO:0007669"/>
    <property type="project" value="UniProtKB-KW"/>
</dbReference>
<feature type="modified residue" description="4-aspartylphosphate" evidence="3">
    <location>
        <position position="53"/>
    </location>
</feature>
<dbReference type="InterPro" id="IPR001789">
    <property type="entry name" value="Sig_transdc_resp-reg_receiver"/>
</dbReference>
<dbReference type="Gene3D" id="3.40.50.2300">
    <property type="match status" value="1"/>
</dbReference>
<dbReference type="AlphaFoldDB" id="A0A0G1QAJ5"/>
<evidence type="ECO:0000256" key="2">
    <source>
        <dbReference type="ARBA" id="ARBA00023012"/>
    </source>
</evidence>
<evidence type="ECO:0000256" key="3">
    <source>
        <dbReference type="PROSITE-ProRule" id="PRU00169"/>
    </source>
</evidence>
<dbReference type="PANTHER" id="PTHR44591">
    <property type="entry name" value="STRESS RESPONSE REGULATOR PROTEIN 1"/>
    <property type="match status" value="1"/>
</dbReference>
<dbReference type="InterPro" id="IPR011006">
    <property type="entry name" value="CheY-like_superfamily"/>
</dbReference>
<evidence type="ECO:0000259" key="4">
    <source>
        <dbReference type="PROSITE" id="PS50110"/>
    </source>
</evidence>
<evidence type="ECO:0000256" key="1">
    <source>
        <dbReference type="ARBA" id="ARBA00022553"/>
    </source>
</evidence>
<dbReference type="GO" id="GO:0000160">
    <property type="term" value="P:phosphorelay signal transduction system"/>
    <property type="evidence" value="ECO:0007669"/>
    <property type="project" value="UniProtKB-KW"/>
</dbReference>
<reference evidence="5 6" key="1">
    <citation type="journal article" date="2015" name="Nature">
        <title>rRNA introns, odd ribosomes, and small enigmatic genomes across a large radiation of phyla.</title>
        <authorList>
            <person name="Brown C.T."/>
            <person name="Hug L.A."/>
            <person name="Thomas B.C."/>
            <person name="Sharon I."/>
            <person name="Castelle C.J."/>
            <person name="Singh A."/>
            <person name="Wilkins M.J."/>
            <person name="Williams K.H."/>
            <person name="Banfield J.F."/>
        </authorList>
    </citation>
    <scope>NUCLEOTIDE SEQUENCE [LARGE SCALE GENOMIC DNA]</scope>
</reference>
<comment type="caution">
    <text evidence="5">The sequence shown here is derived from an EMBL/GenBank/DDBJ whole genome shotgun (WGS) entry which is preliminary data.</text>
</comment>
<keyword evidence="5" id="KW-0418">Kinase</keyword>
<dbReference type="SUPFAM" id="SSF52172">
    <property type="entry name" value="CheY-like"/>
    <property type="match status" value="1"/>
</dbReference>
<dbReference type="Proteomes" id="UP000034795">
    <property type="component" value="Unassembled WGS sequence"/>
</dbReference>
<dbReference type="Pfam" id="PF00072">
    <property type="entry name" value="Response_reg"/>
    <property type="match status" value="1"/>
</dbReference>
<dbReference type="SMART" id="SM00448">
    <property type="entry name" value="REC"/>
    <property type="match status" value="1"/>
</dbReference>
<evidence type="ECO:0000313" key="6">
    <source>
        <dbReference type="Proteomes" id="UP000034795"/>
    </source>
</evidence>
<dbReference type="EMBL" id="LCMS01000001">
    <property type="protein sequence ID" value="KKU41817.1"/>
    <property type="molecule type" value="Genomic_DNA"/>
</dbReference>
<keyword evidence="5" id="KW-0808">Transferase</keyword>
<sequence>MSKKVLIVEDDKFLSDIYQNQLQKEGIETQVAVDGKEALVYLEKENPRVIILDMIMPRMNGFDFLEALRKNNEWNDIPVIVLTNLGQEGDKARCHELRECTYLVKTEVEIDRVIKLIKEKIS</sequence>
<dbReference type="PANTHER" id="PTHR44591:SF14">
    <property type="entry name" value="PROTEIN PILG"/>
    <property type="match status" value="1"/>
</dbReference>
<protein>
    <submittedName>
        <fullName evidence="5">PAS/PAC sensor hybrid histidine kinase</fullName>
    </submittedName>
</protein>
<dbReference type="STRING" id="1618994.UX57_C0001G0041"/>
<proteinExistence type="predicted"/>